<dbReference type="PANTHER" id="PTHR42852">
    <property type="entry name" value="THIOL:DISULFIDE INTERCHANGE PROTEIN DSBE"/>
    <property type="match status" value="1"/>
</dbReference>
<protein>
    <submittedName>
        <fullName evidence="3">TlpA family protein disulfide reductase</fullName>
    </submittedName>
</protein>
<dbReference type="Pfam" id="PF08534">
    <property type="entry name" value="Redoxin"/>
    <property type="match status" value="1"/>
</dbReference>
<feature type="transmembrane region" description="Helical" evidence="1">
    <location>
        <begin position="17"/>
        <end position="36"/>
    </location>
</feature>
<accession>A0ABW1VAS8</accession>
<dbReference type="CDD" id="cd02966">
    <property type="entry name" value="TlpA_like_family"/>
    <property type="match status" value="1"/>
</dbReference>
<dbReference type="InterPro" id="IPR013766">
    <property type="entry name" value="Thioredoxin_domain"/>
</dbReference>
<dbReference type="Gene3D" id="3.40.30.10">
    <property type="entry name" value="Glutaredoxin"/>
    <property type="match status" value="1"/>
</dbReference>
<evidence type="ECO:0000313" key="4">
    <source>
        <dbReference type="Proteomes" id="UP001596233"/>
    </source>
</evidence>
<dbReference type="InterPro" id="IPR050553">
    <property type="entry name" value="Thioredoxin_ResA/DsbE_sf"/>
</dbReference>
<feature type="domain" description="Thioredoxin" evidence="2">
    <location>
        <begin position="48"/>
        <end position="185"/>
    </location>
</feature>
<reference evidence="4" key="1">
    <citation type="journal article" date="2019" name="Int. J. Syst. Evol. Microbiol.">
        <title>The Global Catalogue of Microorganisms (GCM) 10K type strain sequencing project: providing services to taxonomists for standard genome sequencing and annotation.</title>
        <authorList>
            <consortium name="The Broad Institute Genomics Platform"/>
            <consortium name="The Broad Institute Genome Sequencing Center for Infectious Disease"/>
            <person name="Wu L."/>
            <person name="Ma J."/>
        </authorList>
    </citation>
    <scope>NUCLEOTIDE SEQUENCE [LARGE SCALE GENOMIC DNA]</scope>
    <source>
        <strain evidence="4">PCU 280</strain>
    </source>
</reference>
<dbReference type="RefSeq" id="WP_379237256.1">
    <property type="nucleotide sequence ID" value="NZ_JBHSTE010000006.1"/>
</dbReference>
<evidence type="ECO:0000313" key="3">
    <source>
        <dbReference type="EMBL" id="MFC6334585.1"/>
    </source>
</evidence>
<dbReference type="SUPFAM" id="SSF52833">
    <property type="entry name" value="Thioredoxin-like"/>
    <property type="match status" value="1"/>
</dbReference>
<dbReference type="InterPro" id="IPR036249">
    <property type="entry name" value="Thioredoxin-like_sf"/>
</dbReference>
<keyword evidence="1" id="KW-0812">Transmembrane</keyword>
<dbReference type="PANTHER" id="PTHR42852:SF13">
    <property type="entry name" value="PROTEIN DIPZ"/>
    <property type="match status" value="1"/>
</dbReference>
<keyword evidence="1" id="KW-1133">Transmembrane helix</keyword>
<comment type="caution">
    <text evidence="3">The sequence shown here is derived from an EMBL/GenBank/DDBJ whole genome shotgun (WGS) entry which is preliminary data.</text>
</comment>
<dbReference type="Proteomes" id="UP001596233">
    <property type="component" value="Unassembled WGS sequence"/>
</dbReference>
<keyword evidence="4" id="KW-1185">Reference proteome</keyword>
<sequence>MYDNSFSQKFYRRTRKLLQLAIVILTIVGIAVVVWFQAQSASKRPDIVKVGDKLPQIELLQLDGAPVTLDAATNGAMLINLWASWCKPCINELPLLNDAQAFAPNVSFVAVNMQEELERIKPMIERYDLTMQVLRDEQLAWKRALGVQGYPVSVLVDANGIIQHIHVGAYTEIEEILAHTAKLASMMQDE</sequence>
<organism evidence="3 4">
    <name type="scientific">Paenibacillus septentrionalis</name>
    <dbReference type="NCBI Taxonomy" id="429342"/>
    <lineage>
        <taxon>Bacteria</taxon>
        <taxon>Bacillati</taxon>
        <taxon>Bacillota</taxon>
        <taxon>Bacilli</taxon>
        <taxon>Bacillales</taxon>
        <taxon>Paenibacillaceae</taxon>
        <taxon>Paenibacillus</taxon>
    </lineage>
</organism>
<gene>
    <name evidence="3" type="ORF">ACFP56_18300</name>
</gene>
<proteinExistence type="predicted"/>
<evidence type="ECO:0000256" key="1">
    <source>
        <dbReference type="SAM" id="Phobius"/>
    </source>
</evidence>
<keyword evidence="1" id="KW-0472">Membrane</keyword>
<dbReference type="PROSITE" id="PS51352">
    <property type="entry name" value="THIOREDOXIN_2"/>
    <property type="match status" value="1"/>
</dbReference>
<dbReference type="InterPro" id="IPR013740">
    <property type="entry name" value="Redoxin"/>
</dbReference>
<name>A0ABW1VAS8_9BACL</name>
<evidence type="ECO:0000259" key="2">
    <source>
        <dbReference type="PROSITE" id="PS51352"/>
    </source>
</evidence>
<dbReference type="EMBL" id="JBHSTE010000006">
    <property type="protein sequence ID" value="MFC6334585.1"/>
    <property type="molecule type" value="Genomic_DNA"/>
</dbReference>